<evidence type="ECO:0000313" key="1">
    <source>
        <dbReference type="EMBL" id="RWR17054.1"/>
    </source>
</evidence>
<dbReference type="Proteomes" id="UP000285970">
    <property type="component" value="Unassembled WGS sequence"/>
</dbReference>
<sequence length="67" mass="7629">MGDKLKEVVAWSIDALDQRERTTDLPLSGRDRYPRGMSSIVFSYEELSVSTVAVRRRRVARRVSATS</sequence>
<accession>A0A443J985</accession>
<gene>
    <name evidence="1" type="ORF">D8Y23_12355</name>
</gene>
<evidence type="ECO:0000313" key="2">
    <source>
        <dbReference type="Proteomes" id="UP000285970"/>
    </source>
</evidence>
<reference evidence="1 2" key="1">
    <citation type="journal article" date="2018" name="Front. Microbiol.">
        <title>Novel Insights Into Bacterial Dimethylsulfoniopropionate Catabolism in the East China Sea.</title>
        <authorList>
            <person name="Liu J."/>
            <person name="Liu J."/>
            <person name="Zhang S.H."/>
            <person name="Liang J."/>
            <person name="Lin H."/>
            <person name="Song D."/>
            <person name="Yang G.P."/>
            <person name="Todd J.D."/>
            <person name="Zhang X.H."/>
        </authorList>
    </citation>
    <scope>NUCLEOTIDE SEQUENCE [LARGE SCALE GENOMIC DNA]</scope>
    <source>
        <strain evidence="1 2">ZYFD042</strain>
    </source>
</reference>
<organism evidence="1 2">
    <name type="scientific">Microbacterium enclense</name>
    <dbReference type="NCBI Taxonomy" id="993073"/>
    <lineage>
        <taxon>Bacteria</taxon>
        <taxon>Bacillati</taxon>
        <taxon>Actinomycetota</taxon>
        <taxon>Actinomycetes</taxon>
        <taxon>Micrococcales</taxon>
        <taxon>Microbacteriaceae</taxon>
        <taxon>Microbacterium</taxon>
    </lineage>
</organism>
<proteinExistence type="predicted"/>
<dbReference type="AlphaFoldDB" id="A0A443J985"/>
<dbReference type="EMBL" id="RBZY01000045">
    <property type="protein sequence ID" value="RWR17054.1"/>
    <property type="molecule type" value="Genomic_DNA"/>
</dbReference>
<name>A0A443J985_9MICO</name>
<protein>
    <submittedName>
        <fullName evidence="1">Uncharacterized protein</fullName>
    </submittedName>
</protein>
<comment type="caution">
    <text evidence="1">The sequence shown here is derived from an EMBL/GenBank/DDBJ whole genome shotgun (WGS) entry which is preliminary data.</text>
</comment>